<organism evidence="1 2">
    <name type="scientific">Hartmannibacter diazotrophicus</name>
    <dbReference type="NCBI Taxonomy" id="1482074"/>
    <lineage>
        <taxon>Bacteria</taxon>
        <taxon>Pseudomonadati</taxon>
        <taxon>Pseudomonadota</taxon>
        <taxon>Alphaproteobacteria</taxon>
        <taxon>Hyphomicrobiales</taxon>
        <taxon>Pleomorphomonadaceae</taxon>
        <taxon>Hartmannibacter</taxon>
    </lineage>
</organism>
<accession>A0A2C9DB34</accession>
<evidence type="ECO:0008006" key="3">
    <source>
        <dbReference type="Google" id="ProtNLM"/>
    </source>
</evidence>
<dbReference type="KEGG" id="hdi:HDIA_3839"/>
<evidence type="ECO:0000313" key="1">
    <source>
        <dbReference type="EMBL" id="SON57380.1"/>
    </source>
</evidence>
<dbReference type="AlphaFoldDB" id="A0A2C9DB34"/>
<proteinExistence type="predicted"/>
<evidence type="ECO:0000313" key="2">
    <source>
        <dbReference type="Proteomes" id="UP000223606"/>
    </source>
</evidence>
<dbReference type="EMBL" id="LT960614">
    <property type="protein sequence ID" value="SON57380.1"/>
    <property type="molecule type" value="Genomic_DNA"/>
</dbReference>
<reference evidence="2" key="1">
    <citation type="submission" date="2017-09" db="EMBL/GenBank/DDBJ databases">
        <title>Genome sequence of Nannocystis excedens DSM 71.</title>
        <authorList>
            <person name="Blom J."/>
        </authorList>
    </citation>
    <scope>NUCLEOTIDE SEQUENCE [LARGE SCALE GENOMIC DNA]</scope>
    <source>
        <strain evidence="2">type strain: E19</strain>
    </source>
</reference>
<protein>
    <recommendedName>
        <fullName evidence="3">DUF3095 domain-containing protein</fullName>
    </recommendedName>
</protein>
<dbReference type="InterPro" id="IPR021445">
    <property type="entry name" value="DUF3095"/>
</dbReference>
<dbReference type="OrthoDB" id="5342145at2"/>
<dbReference type="RefSeq" id="WP_099557643.1">
    <property type="nucleotide sequence ID" value="NZ_LT960614.1"/>
</dbReference>
<keyword evidence="2" id="KW-1185">Reference proteome</keyword>
<name>A0A2C9DB34_9HYPH</name>
<sequence>MEPDNRDTSFFAAIPSVANPASTFDLSRFRSAPDDWLMVQTDVRDSTSATAGGMQRTINFIAVATIAALRNLHDRITLPFQFGGDGVTVLIPDDRREAAMALLARLRGLARREFQLELRVGILPVSRLRQHGVDVSIARYEPTPGNNFAVFRGDGAELMEAALKGRAAPDLGAAMQIDESLDDGEAIDLTGLSCRWDPLHSTRGKIVSLLVRSKDDLGAAYADVLRITGRDGDPRAVQRANLKPHWPPRALLVEARTTRGRLPVAVKALEIMAISLFTLLLIRWNITVGGFKPSAYLDDTVTNTDFCSHDDTFGLVLDCSPQTIDELRTMLERRRAAGELAYGLHTSETALITCLVSSVTTGLHVHFVDGGDGGYTSASRGLKAIAA</sequence>
<gene>
    <name evidence="1" type="ORF">HDIA_3839</name>
</gene>
<dbReference type="Pfam" id="PF11294">
    <property type="entry name" value="DUF3095"/>
    <property type="match status" value="1"/>
</dbReference>
<dbReference type="Proteomes" id="UP000223606">
    <property type="component" value="Chromosome 1"/>
</dbReference>